<accession>A0ABM0K2V2</accession>
<keyword evidence="3" id="KW-1185">Reference proteome</keyword>
<organism evidence="3 4">
    <name type="scientific">Aplysia californica</name>
    <name type="common">California sea hare</name>
    <dbReference type="NCBI Taxonomy" id="6500"/>
    <lineage>
        <taxon>Eukaryota</taxon>
        <taxon>Metazoa</taxon>
        <taxon>Spiralia</taxon>
        <taxon>Lophotrochozoa</taxon>
        <taxon>Mollusca</taxon>
        <taxon>Gastropoda</taxon>
        <taxon>Heterobranchia</taxon>
        <taxon>Euthyneura</taxon>
        <taxon>Tectipleura</taxon>
        <taxon>Aplysiida</taxon>
        <taxon>Aplysioidea</taxon>
        <taxon>Aplysiidae</taxon>
        <taxon>Aplysia</taxon>
    </lineage>
</organism>
<feature type="domain" description="Alpha-ketoglutarate-dependent dioxygenase AlkB-like" evidence="2">
    <location>
        <begin position="172"/>
        <end position="307"/>
    </location>
</feature>
<evidence type="ECO:0000259" key="2">
    <source>
        <dbReference type="Pfam" id="PF13532"/>
    </source>
</evidence>
<dbReference type="InterPro" id="IPR027450">
    <property type="entry name" value="AlkB-like"/>
</dbReference>
<dbReference type="InterPro" id="IPR032870">
    <property type="entry name" value="ALKBH7-like"/>
</dbReference>
<evidence type="ECO:0000256" key="1">
    <source>
        <dbReference type="ARBA" id="ARBA00001954"/>
    </source>
</evidence>
<dbReference type="PANTHER" id="PTHR21052:SF0">
    <property type="entry name" value="ALPHA-KETOGLUTARATE-DEPENDENT DIOXYGENASE ALKB HOMOLOG 7, MITOCHONDRIAL"/>
    <property type="match status" value="1"/>
</dbReference>
<protein>
    <submittedName>
        <fullName evidence="4">Alpha-ketoglutarate-dependent dioxygenase alkB homolog 7, mitochondrial</fullName>
    </submittedName>
</protein>
<dbReference type="GeneID" id="101858666"/>
<dbReference type="GO" id="GO:0051213">
    <property type="term" value="F:dioxygenase activity"/>
    <property type="evidence" value="ECO:0007669"/>
    <property type="project" value="UniProtKB-KW"/>
</dbReference>
<dbReference type="PANTHER" id="PTHR21052">
    <property type="entry name" value="SPERMATOGENESIS ASSOCIATED 11-RELATED"/>
    <property type="match status" value="1"/>
</dbReference>
<dbReference type="Proteomes" id="UP000694888">
    <property type="component" value="Unplaced"/>
</dbReference>
<sequence length="319" mass="36663">MSRKLMIFQRCFLVPHHRTAWASWAWDRCLSHSPVLKPFLNGTVQAKNTSASGINRQISSYSGINIAATQKQTVPEPRKAHTHHRYLLPYSASDRTYSPFQNLLFRLSSSTSGTAADREKSCDYLDATDSAIYDILAEHMTVVKDFLSEDEEKSLLDEVDSYMKRLRYEYDHWDNAIHGYRETEKRSWNDANSQILQRVKDIAFDGGVSPLAYVHVLDIAKEGYIKPHVDAVRFCGDTIAGMCLLSSCVMRLALEKDKTKFGDIHLPQRCLYIMRGKARYDFTHEVLKEEESIFKGQTIPRDRRMSVICRNEPDPADQE</sequence>
<gene>
    <name evidence="4" type="primary">LOC101858666</name>
</gene>
<proteinExistence type="predicted"/>
<dbReference type="SUPFAM" id="SSF51197">
    <property type="entry name" value="Clavaminate synthase-like"/>
    <property type="match status" value="1"/>
</dbReference>
<evidence type="ECO:0000313" key="4">
    <source>
        <dbReference type="RefSeq" id="XP_005107477.1"/>
    </source>
</evidence>
<dbReference type="Gene3D" id="2.60.120.590">
    <property type="entry name" value="Alpha-ketoglutarate-dependent dioxygenase AlkB-like"/>
    <property type="match status" value="1"/>
</dbReference>
<name>A0ABM0K2V2_APLCA</name>
<dbReference type="InterPro" id="IPR037151">
    <property type="entry name" value="AlkB-like_sf"/>
</dbReference>
<dbReference type="RefSeq" id="XP_005107477.1">
    <property type="nucleotide sequence ID" value="XM_005107420.3"/>
</dbReference>
<dbReference type="Pfam" id="PF13532">
    <property type="entry name" value="2OG-FeII_Oxy_2"/>
    <property type="match status" value="1"/>
</dbReference>
<comment type="cofactor">
    <cofactor evidence="1">
        <name>Fe(2+)</name>
        <dbReference type="ChEBI" id="CHEBI:29033"/>
    </cofactor>
</comment>
<keyword evidence="4" id="KW-0223">Dioxygenase</keyword>
<reference evidence="4" key="1">
    <citation type="submission" date="2025-08" db="UniProtKB">
        <authorList>
            <consortium name="RefSeq"/>
        </authorList>
    </citation>
    <scope>IDENTIFICATION</scope>
</reference>
<keyword evidence="4" id="KW-0560">Oxidoreductase</keyword>
<evidence type="ECO:0000313" key="3">
    <source>
        <dbReference type="Proteomes" id="UP000694888"/>
    </source>
</evidence>